<keyword evidence="4" id="KW-1185">Reference proteome</keyword>
<name>A0ABU6SCP7_9FABA</name>
<dbReference type="PROSITE" id="PS00028">
    <property type="entry name" value="ZINC_FINGER_C2H2_1"/>
    <property type="match status" value="1"/>
</dbReference>
<feature type="region of interest" description="Disordered" evidence="1">
    <location>
        <begin position="127"/>
        <end position="217"/>
    </location>
</feature>
<dbReference type="PANTHER" id="PTHR47591:SF13">
    <property type="entry name" value="OS02G0293900 PROTEIN"/>
    <property type="match status" value="1"/>
</dbReference>
<proteinExistence type="predicted"/>
<feature type="compositionally biased region" description="Gly residues" evidence="1">
    <location>
        <begin position="71"/>
        <end position="81"/>
    </location>
</feature>
<dbReference type="PANTHER" id="PTHR47591">
    <property type="entry name" value="ZINC FINGER PROTEIN ZAT2-RELATED"/>
    <property type="match status" value="1"/>
</dbReference>
<feature type="compositionally biased region" description="Gly residues" evidence="1">
    <location>
        <begin position="150"/>
        <end position="169"/>
    </location>
</feature>
<protein>
    <recommendedName>
        <fullName evidence="2">C2H2-type domain-containing protein</fullName>
    </recommendedName>
</protein>
<feature type="region of interest" description="Disordered" evidence="1">
    <location>
        <begin position="1"/>
        <end position="22"/>
    </location>
</feature>
<dbReference type="InterPro" id="IPR013087">
    <property type="entry name" value="Znf_C2H2_type"/>
</dbReference>
<comment type="caution">
    <text evidence="3">The sequence shown here is derived from an EMBL/GenBank/DDBJ whole genome shotgun (WGS) entry which is preliminary data.</text>
</comment>
<evidence type="ECO:0000313" key="4">
    <source>
        <dbReference type="Proteomes" id="UP001341840"/>
    </source>
</evidence>
<feature type="domain" description="C2H2-type" evidence="2">
    <location>
        <begin position="100"/>
        <end position="120"/>
    </location>
</feature>
<feature type="region of interest" description="Disordered" evidence="1">
    <location>
        <begin position="70"/>
        <end position="104"/>
    </location>
</feature>
<organism evidence="3 4">
    <name type="scientific">Stylosanthes scabra</name>
    <dbReference type="NCBI Taxonomy" id="79078"/>
    <lineage>
        <taxon>Eukaryota</taxon>
        <taxon>Viridiplantae</taxon>
        <taxon>Streptophyta</taxon>
        <taxon>Embryophyta</taxon>
        <taxon>Tracheophyta</taxon>
        <taxon>Spermatophyta</taxon>
        <taxon>Magnoliopsida</taxon>
        <taxon>eudicotyledons</taxon>
        <taxon>Gunneridae</taxon>
        <taxon>Pentapetalae</taxon>
        <taxon>rosids</taxon>
        <taxon>fabids</taxon>
        <taxon>Fabales</taxon>
        <taxon>Fabaceae</taxon>
        <taxon>Papilionoideae</taxon>
        <taxon>50 kb inversion clade</taxon>
        <taxon>dalbergioids sensu lato</taxon>
        <taxon>Dalbergieae</taxon>
        <taxon>Pterocarpus clade</taxon>
        <taxon>Stylosanthes</taxon>
    </lineage>
</organism>
<evidence type="ECO:0000313" key="3">
    <source>
        <dbReference type="EMBL" id="MED6133788.1"/>
    </source>
</evidence>
<gene>
    <name evidence="3" type="ORF">PIB30_031449</name>
</gene>
<dbReference type="EMBL" id="JASCZI010060550">
    <property type="protein sequence ID" value="MED6133788.1"/>
    <property type="molecule type" value="Genomic_DNA"/>
</dbReference>
<feature type="compositionally biased region" description="Low complexity" evidence="1">
    <location>
        <begin position="1"/>
        <end position="21"/>
    </location>
</feature>
<dbReference type="Proteomes" id="UP001341840">
    <property type="component" value="Unassembled WGS sequence"/>
</dbReference>
<reference evidence="3 4" key="1">
    <citation type="journal article" date="2023" name="Plants (Basel)">
        <title>Bridging the Gap: Combining Genomics and Transcriptomics Approaches to Understand Stylosanthes scabra, an Orphan Legume from the Brazilian Caatinga.</title>
        <authorList>
            <person name="Ferreira-Neto J.R.C."/>
            <person name="da Silva M.D."/>
            <person name="Binneck E."/>
            <person name="de Melo N.F."/>
            <person name="da Silva R.H."/>
            <person name="de Melo A.L.T.M."/>
            <person name="Pandolfi V."/>
            <person name="Bustamante F.O."/>
            <person name="Brasileiro-Vidal A.C."/>
            <person name="Benko-Iseppon A.M."/>
        </authorList>
    </citation>
    <scope>NUCLEOTIDE SEQUENCE [LARGE SCALE GENOMIC DNA]</scope>
    <source>
        <tissue evidence="3">Leaves</tissue>
    </source>
</reference>
<sequence length="217" mass="22142">MEKKNPSPSSPSTPTTEPPTEFLKSVEEVLADLTAAFTEASGGNPPPPPPPPIARAMAVGVGGERAVLGEVGSGGVGAIGGGRKRKASEVKDPPRGTPTCPVCNKTFGSWKGAFGHMRKHPERQYRGFFRPPTFDAEHDPATGGATTHGSGEGGSSGGGATSGQIGEGGSSSVRGQFDLNQPMERGEDGGEQGNAAGEGKVLGFDLNMPADDEEDDE</sequence>
<evidence type="ECO:0000256" key="1">
    <source>
        <dbReference type="SAM" id="MobiDB-lite"/>
    </source>
</evidence>
<evidence type="ECO:0000259" key="2">
    <source>
        <dbReference type="PROSITE" id="PS00028"/>
    </source>
</evidence>
<accession>A0ABU6SCP7</accession>